<accession>A0A8R1Z6E8</accession>
<dbReference type="InterPro" id="IPR053295">
    <property type="entry name" value="Innate_immunity_reg"/>
</dbReference>
<dbReference type="PROSITE" id="PS50026">
    <property type="entry name" value="EGF_3"/>
    <property type="match status" value="2"/>
</dbReference>
<dbReference type="InterPro" id="IPR000742">
    <property type="entry name" value="EGF"/>
</dbReference>
<feature type="domain" description="C-type lectin" evidence="8">
    <location>
        <begin position="1182"/>
        <end position="1306"/>
    </location>
</feature>
<dbReference type="Gene3D" id="2.10.25.10">
    <property type="entry name" value="Laminin"/>
    <property type="match status" value="3"/>
</dbReference>
<evidence type="ECO:0000259" key="9">
    <source>
        <dbReference type="PROSITE" id="PS50234"/>
    </source>
</evidence>
<dbReference type="Proteomes" id="UP000005239">
    <property type="component" value="Unassembled WGS sequence"/>
</dbReference>
<evidence type="ECO:0000256" key="4">
    <source>
        <dbReference type="PROSITE-ProRule" id="PRU00076"/>
    </source>
</evidence>
<evidence type="ECO:0000256" key="3">
    <source>
        <dbReference type="ARBA" id="ARBA00022729"/>
    </source>
</evidence>
<dbReference type="SMART" id="SM00181">
    <property type="entry name" value="EGF"/>
    <property type="match status" value="3"/>
</dbReference>
<dbReference type="InterPro" id="IPR001304">
    <property type="entry name" value="C-type_lectin-like"/>
</dbReference>
<dbReference type="CDD" id="cd00037">
    <property type="entry name" value="CLECT"/>
    <property type="match status" value="1"/>
</dbReference>
<keyword evidence="4" id="KW-1015">Disulfide bond</keyword>
<dbReference type="InterPro" id="IPR016187">
    <property type="entry name" value="CTDL_fold"/>
</dbReference>
<evidence type="ECO:0000313" key="11">
    <source>
        <dbReference type="Proteomes" id="UP000005239"/>
    </source>
</evidence>
<dbReference type="InterPro" id="IPR016186">
    <property type="entry name" value="C-type_lectin-like/link_sf"/>
</dbReference>
<feature type="domain" description="EGF-like" evidence="7">
    <location>
        <begin position="851"/>
        <end position="884"/>
    </location>
</feature>
<dbReference type="SUPFAM" id="SSF56436">
    <property type="entry name" value="C-type lectin-like"/>
    <property type="match status" value="1"/>
</dbReference>
<dbReference type="Pfam" id="PF24415">
    <property type="entry name" value="Ig_Irg-7"/>
    <property type="match status" value="2"/>
</dbReference>
<feature type="signal peptide" evidence="6">
    <location>
        <begin position="1"/>
        <end position="19"/>
    </location>
</feature>
<evidence type="ECO:0000256" key="1">
    <source>
        <dbReference type="ARBA" id="ARBA00004613"/>
    </source>
</evidence>
<comment type="subcellular location">
    <subcellularLocation>
        <location evidence="1">Secreted</location>
    </subcellularLocation>
</comment>
<dbReference type="SMART" id="SM00034">
    <property type="entry name" value="CLECT"/>
    <property type="match status" value="1"/>
</dbReference>
<feature type="chain" id="PRO_5035866661" description="C-type lectin" evidence="6">
    <location>
        <begin position="20"/>
        <end position="2181"/>
    </location>
</feature>
<dbReference type="SMART" id="SM00604">
    <property type="entry name" value="MD"/>
    <property type="match status" value="3"/>
</dbReference>
<dbReference type="PROSITE" id="PS50041">
    <property type="entry name" value="C_TYPE_LECTIN_2"/>
    <property type="match status" value="1"/>
</dbReference>
<dbReference type="InterPro" id="IPR056861">
    <property type="entry name" value="HMCN1-like_VWA"/>
</dbReference>
<dbReference type="SUPFAM" id="SSF53300">
    <property type="entry name" value="vWA-like"/>
    <property type="match status" value="2"/>
</dbReference>
<proteinExistence type="predicted"/>
<dbReference type="Pfam" id="PF00092">
    <property type="entry name" value="VWA"/>
    <property type="match status" value="1"/>
</dbReference>
<dbReference type="InterPro" id="IPR006582">
    <property type="entry name" value="MD_domain"/>
</dbReference>
<dbReference type="InterPro" id="IPR002035">
    <property type="entry name" value="VWF_A"/>
</dbReference>
<dbReference type="InterPro" id="IPR057086">
    <property type="entry name" value="GBD_Irg-7_N"/>
</dbReference>
<dbReference type="Gene3D" id="3.40.50.410">
    <property type="entry name" value="von Willebrand factor, type A domain"/>
    <property type="match status" value="1"/>
</dbReference>
<keyword evidence="2" id="KW-0964">Secreted</keyword>
<evidence type="ECO:0000259" key="8">
    <source>
        <dbReference type="PROSITE" id="PS50041"/>
    </source>
</evidence>
<evidence type="ECO:0000313" key="10">
    <source>
        <dbReference type="EnsemblMetazoa" id="PPA47327.1"/>
    </source>
</evidence>
<dbReference type="Gene3D" id="3.10.100.10">
    <property type="entry name" value="Mannose-Binding Protein A, subunit A"/>
    <property type="match status" value="1"/>
</dbReference>
<name>A0A8R1Z6E8_PRIPA</name>
<dbReference type="EnsemblMetazoa" id="PPA47327.1">
    <property type="protein sequence ID" value="PPA47327.1"/>
    <property type="gene ID" value="WBGene00305223"/>
</dbReference>
<dbReference type="PANTHER" id="PTHR47324:SF1">
    <property type="entry name" value="EGF-LIKE DOMAIN-CONTAINING PROTEIN-RELATED"/>
    <property type="match status" value="1"/>
</dbReference>
<keyword evidence="3 6" id="KW-0732">Signal</keyword>
<dbReference type="Pfam" id="PF25106">
    <property type="entry name" value="VWA_4"/>
    <property type="match status" value="1"/>
</dbReference>
<gene>
    <name evidence="10" type="primary">WBGene00305223</name>
</gene>
<feature type="compositionally biased region" description="Low complexity" evidence="5">
    <location>
        <begin position="1946"/>
        <end position="1965"/>
    </location>
</feature>
<evidence type="ECO:0008006" key="12">
    <source>
        <dbReference type="Google" id="ProtNLM"/>
    </source>
</evidence>
<feature type="disulfide bond" evidence="4">
    <location>
        <begin position="874"/>
        <end position="883"/>
    </location>
</feature>
<dbReference type="InterPro" id="IPR057085">
    <property type="entry name" value="Ig_Irg-7"/>
</dbReference>
<dbReference type="PROSITE" id="PS00022">
    <property type="entry name" value="EGF_1"/>
    <property type="match status" value="3"/>
</dbReference>
<dbReference type="Pfam" id="PF00059">
    <property type="entry name" value="Lectin_C"/>
    <property type="match status" value="1"/>
</dbReference>
<reference evidence="10" key="2">
    <citation type="submission" date="2022-06" db="UniProtKB">
        <authorList>
            <consortium name="EnsemblMetazoa"/>
        </authorList>
    </citation>
    <scope>IDENTIFICATION</scope>
    <source>
        <strain evidence="10">PS312</strain>
    </source>
</reference>
<protein>
    <recommendedName>
        <fullName evidence="12">C-type lectin</fullName>
    </recommendedName>
</protein>
<comment type="caution">
    <text evidence="4">Lacks conserved residue(s) required for the propagation of feature annotation.</text>
</comment>
<dbReference type="Pfam" id="PF23623">
    <property type="entry name" value="GBD_IRG7_N"/>
    <property type="match status" value="1"/>
</dbReference>
<keyword evidence="11" id="KW-1185">Reference proteome</keyword>
<feature type="region of interest" description="Disordered" evidence="5">
    <location>
        <begin position="1939"/>
        <end position="1967"/>
    </location>
</feature>
<dbReference type="PANTHER" id="PTHR47324">
    <property type="entry name" value="PROTEIN IRG-7-RELATED"/>
    <property type="match status" value="1"/>
</dbReference>
<feature type="domain" description="VWFA" evidence="9">
    <location>
        <begin position="1977"/>
        <end position="2170"/>
    </location>
</feature>
<evidence type="ECO:0000256" key="5">
    <source>
        <dbReference type="SAM" id="MobiDB-lite"/>
    </source>
</evidence>
<feature type="domain" description="EGF-like" evidence="7">
    <location>
        <begin position="1490"/>
        <end position="1524"/>
    </location>
</feature>
<feature type="disulfide bond" evidence="4">
    <location>
        <begin position="1514"/>
        <end position="1523"/>
    </location>
</feature>
<dbReference type="InterPro" id="IPR036465">
    <property type="entry name" value="vWFA_dom_sf"/>
</dbReference>
<keyword evidence="4" id="KW-0245">EGF-like domain</keyword>
<dbReference type="PROSITE" id="PS01186">
    <property type="entry name" value="EGF_2"/>
    <property type="match status" value="3"/>
</dbReference>
<evidence type="ECO:0000259" key="7">
    <source>
        <dbReference type="PROSITE" id="PS50026"/>
    </source>
</evidence>
<evidence type="ECO:0000256" key="2">
    <source>
        <dbReference type="ARBA" id="ARBA00022525"/>
    </source>
</evidence>
<sequence>MRNLLLVAFVVTLSGFASATFRGPIADIYSTWDLSKETIYVKDFDHLAPLYVEKEVHEEEHSRKKRNAEEAARFIASANPITKTCDRPGYTGQYCEFPICQQTNLMIDPTQFQTGDGYLVDVADLGNCTRSQEIIVDETMYDIRILIQSADNVNPTFTVTDSNGYYGQPDGELKESDRYEAHFNELKPGFYRVTGKADSLNSRCLLQTTSQTIMTISGGFSTDERDRNDFPNPNAQVHQFNSIMVHLNGARSPAELKTISVIGTNNYVFRPRILDKRYGCGYEYYFDSMFCMVKGSYAMIVEGVDFNGNPFRRAATFQCADGPPQTTQPPTSTVTTPMPTACDNGGVFLFNGLQSSCVCQDHWAGGHCEQPLCINGGTLIEGKCFCPTGFEGVHCEDVRCEPNSDHGFGVDRPTLVLVVRVRQQMNDVMAQVLRAVDEISDNLQFEPNYFTRFQVVYFNDYTNFKSQSYKNIYEFNADFFKATISDHTDGGCTDAVIGAAATALTNLALTSNSFIYVITDALADDSPAMTDALLQWNSYFRATINFIYVEPTTDSGCQSDLSDPGFRKFDDIANTFSGLAMHVSDRTKVYDVFYNHLNSIVYKSQLMLTVDREECGNGLVKTVMIENKNENLILMSKGKGFFPVITNPMGENLGEDTLLTVVKQDYLTIWRVKDPIPGNYYIRMTANPATAACNLRAYQANYQTPGPNQAEAFWSITTDIDQDGQLYQPLAGIDNHPVFHVDNLQDQDDWDHAFSFLNIYSWRNNQEMEIYASNGLYRDGCSYKFYFPSFRCRANEKLHYEFFLRNDYGFYIQRAGVMDCYLYIPTPVPPTDCQNGGVMFNETCLCLAHFTGDKCQTQICENGGTPGVNYQCICPNGWGGAFCQFAVCSEPGLPPTFGYHVDMAFLVEVTKSGVNQIKELIDQLPGLIRDITSQHGDWIDRLVLIGYDSKDVIRMVDAPISSPGKVFDALTAWGNSNPTDDNCVVRVWEAVFQLMRNRMDGPNRRNLPRRSIVNIFQSSLPDNQGDAIQALSTSEELLETNALTNVFQWLDTTSDSHWRCNGKQDDFQYIEQLARRGDGKMYTIENSDIKNILRMIPTLFSSSIVYKYHNEECHSSTNLVYFPIDAYTQTISAIVAGYKSTVQLFKYTGDQFTDDGRIPIHKNDMEQIVEFRNPCDSGWQSISQYCMYFNANSGMVKTFNDATTYCRSLSAFLADDLSDQKTQFFVDNSAGQKIWLGLSWSATGGWVFQHDDGTTLAVPANMKKNWDGGVEPNGANGKTCAYFNPTAKNGYWFAEDCTKKYLTVCQKHMFDSSNEPSSIVDDDLAPGKYYLKVQTETPTNGWGGCDVEVRVQSDLNVEFGFVDGLRKDSPHPVANIDSNSNRVVSSISIGQAKTDLSVLEHVLLRDDSNQNVLLEAATYSYRFGCAYEYYSQELNCDLTQGKDFNVIHIGEDDTGNTFQRYSTSLCYKWNVCSNGGVYSNGACLCTDYWTGDNCRTPICQNNGVLNKDGKSCTCQPGYGGNACEFVQCDADSQTKFSNDGKVLALILEKSENTADSIRDIANNFKKIMDGINAKADKWINTFILHTFTSTGSVDDTVVLRDIDDVIAHLNQYASDADKLIGSCQQPLWDAINGLFTAFTPFLKGSEVLIITASAPLDADLSSVQSTMELFDEGAPIVDFIHIESVCQTEDWMRGLESFYWFFQTLGGTMFRVQPGIVADGLIGFLPTRYAAQSLTIQDAGACQQNTMYIQVDTRMREVYVLVGGSSGSVSVISPLGEQVIPTTVYNADVQKLWKVDIPYPGVYAVTISSNSKACFPTVYGSGGAQVFVGFVQDYSTSDKPLPYAVYGKVNFPVFHIMDRPDAPGVETLYMANMYVQSVWGKQGKMYDTDLDSRTGCSFEYIGKGFTCSNKDEVITVISSGVDDYNQPFSRESVAWCKAGTVPPPSSTTSKPTTTGPTVTSTLPPTTEAPTPKTIQFDVLFIVDETEDDNFIPDVAEKFIEATMEIFTTSQRRARVGLITMPQKEKKSMPVAFLSSIDSFEALDQNLISLEDFHIEGEKEYIVQALQFANDPNKFKKKENGYRAEINNHLIVILTAKSQFTDFDNALAEIDKISKDGSYGIIAVGYSAGQPTADWSQVKSLAGDCTQIVSSKDELLVNTVDYVQSSIWNATFNGGFYCAPSN</sequence>
<reference evidence="11" key="1">
    <citation type="journal article" date="2008" name="Nat. Genet.">
        <title>The Pristionchus pacificus genome provides a unique perspective on nematode lifestyle and parasitism.</title>
        <authorList>
            <person name="Dieterich C."/>
            <person name="Clifton S.W."/>
            <person name="Schuster L.N."/>
            <person name="Chinwalla A."/>
            <person name="Delehaunty K."/>
            <person name="Dinkelacker I."/>
            <person name="Fulton L."/>
            <person name="Fulton R."/>
            <person name="Godfrey J."/>
            <person name="Minx P."/>
            <person name="Mitreva M."/>
            <person name="Roeseler W."/>
            <person name="Tian H."/>
            <person name="Witte H."/>
            <person name="Yang S.P."/>
            <person name="Wilson R.K."/>
            <person name="Sommer R.J."/>
        </authorList>
    </citation>
    <scope>NUCLEOTIDE SEQUENCE [LARGE SCALE GENOMIC DNA]</scope>
    <source>
        <strain evidence="11">PS312</strain>
    </source>
</reference>
<organism evidence="10 11">
    <name type="scientific">Pristionchus pacificus</name>
    <name type="common">Parasitic nematode worm</name>
    <dbReference type="NCBI Taxonomy" id="54126"/>
    <lineage>
        <taxon>Eukaryota</taxon>
        <taxon>Metazoa</taxon>
        <taxon>Ecdysozoa</taxon>
        <taxon>Nematoda</taxon>
        <taxon>Chromadorea</taxon>
        <taxon>Rhabditida</taxon>
        <taxon>Rhabditina</taxon>
        <taxon>Diplogasteromorpha</taxon>
        <taxon>Diplogasteroidea</taxon>
        <taxon>Neodiplogasteridae</taxon>
        <taxon>Pristionchus</taxon>
    </lineage>
</organism>
<dbReference type="PROSITE" id="PS50234">
    <property type="entry name" value="VWFA"/>
    <property type="match status" value="1"/>
</dbReference>
<evidence type="ECO:0000256" key="6">
    <source>
        <dbReference type="SAM" id="SignalP"/>
    </source>
</evidence>